<organism evidence="2 3">
    <name type="scientific">Uncinocarpus reesii (strain UAMH 1704)</name>
    <dbReference type="NCBI Taxonomy" id="336963"/>
    <lineage>
        <taxon>Eukaryota</taxon>
        <taxon>Fungi</taxon>
        <taxon>Dikarya</taxon>
        <taxon>Ascomycota</taxon>
        <taxon>Pezizomycotina</taxon>
        <taxon>Eurotiomycetes</taxon>
        <taxon>Eurotiomycetidae</taxon>
        <taxon>Onygenales</taxon>
        <taxon>Onygenaceae</taxon>
        <taxon>Uncinocarpus</taxon>
    </lineage>
</organism>
<proteinExistence type="predicted"/>
<feature type="region of interest" description="Disordered" evidence="1">
    <location>
        <begin position="135"/>
        <end position="233"/>
    </location>
</feature>
<evidence type="ECO:0000313" key="2">
    <source>
        <dbReference type="EMBL" id="EEP78226.1"/>
    </source>
</evidence>
<keyword evidence="3" id="KW-1185">Reference proteome</keyword>
<name>C4JP12_UNCRE</name>
<feature type="compositionally biased region" description="Polar residues" evidence="1">
    <location>
        <begin position="1"/>
        <end position="12"/>
    </location>
</feature>
<dbReference type="HOGENOM" id="CLU_1190644_0_0_1"/>
<feature type="region of interest" description="Disordered" evidence="1">
    <location>
        <begin position="1"/>
        <end position="70"/>
    </location>
</feature>
<feature type="compositionally biased region" description="Low complexity" evidence="1">
    <location>
        <begin position="190"/>
        <end position="233"/>
    </location>
</feature>
<dbReference type="STRING" id="336963.C4JP12"/>
<dbReference type="eggNOG" id="ENOG502RZBG">
    <property type="taxonomic scope" value="Eukaryota"/>
</dbReference>
<dbReference type="InParanoid" id="C4JP12"/>
<feature type="compositionally biased region" description="Low complexity" evidence="1">
    <location>
        <begin position="146"/>
        <end position="157"/>
    </location>
</feature>
<dbReference type="KEGG" id="ure:UREG_03071"/>
<dbReference type="VEuPathDB" id="FungiDB:UREG_03071"/>
<accession>C4JP12</accession>
<reference evidence="3" key="1">
    <citation type="journal article" date="2009" name="Genome Res.">
        <title>Comparative genomic analyses of the human fungal pathogens Coccidioides and their relatives.</title>
        <authorList>
            <person name="Sharpton T.J."/>
            <person name="Stajich J.E."/>
            <person name="Rounsley S.D."/>
            <person name="Gardner M.J."/>
            <person name="Wortman J.R."/>
            <person name="Jordar V.S."/>
            <person name="Maiti R."/>
            <person name="Kodira C.D."/>
            <person name="Neafsey D.E."/>
            <person name="Zeng Q."/>
            <person name="Hung C.-Y."/>
            <person name="McMahan C."/>
            <person name="Muszewska A."/>
            <person name="Grynberg M."/>
            <person name="Mandel M.A."/>
            <person name="Kellner E.M."/>
            <person name="Barker B.M."/>
            <person name="Galgiani J.N."/>
            <person name="Orbach M.J."/>
            <person name="Kirkland T.N."/>
            <person name="Cole G.T."/>
            <person name="Henn M.R."/>
            <person name="Birren B.W."/>
            <person name="Taylor J.W."/>
        </authorList>
    </citation>
    <scope>NUCLEOTIDE SEQUENCE [LARGE SCALE GENOMIC DNA]</scope>
    <source>
        <strain evidence="3">UAMH 1704</strain>
    </source>
</reference>
<dbReference type="Proteomes" id="UP000002058">
    <property type="component" value="Unassembled WGS sequence"/>
</dbReference>
<evidence type="ECO:0000256" key="1">
    <source>
        <dbReference type="SAM" id="MobiDB-lite"/>
    </source>
</evidence>
<dbReference type="EMBL" id="CH476616">
    <property type="protein sequence ID" value="EEP78226.1"/>
    <property type="molecule type" value="Genomic_DNA"/>
</dbReference>
<feature type="compositionally biased region" description="Basic residues" evidence="1">
    <location>
        <begin position="179"/>
        <end position="189"/>
    </location>
</feature>
<dbReference type="GeneID" id="8439418"/>
<protein>
    <submittedName>
        <fullName evidence="2">Uncharacterized protein</fullName>
    </submittedName>
</protein>
<dbReference type="OrthoDB" id="4463286at2759"/>
<gene>
    <name evidence="2" type="ORF">UREG_03071</name>
</gene>
<dbReference type="RefSeq" id="XP_002543555.1">
    <property type="nucleotide sequence ID" value="XM_002543509.1"/>
</dbReference>
<sequence>MREQLQRSMNVREQQRSIIEARLQQSAKGDGPDSSKGDTTPFGPQRTGKRRPPPGLSIVPPSASQFANERVIQSAPLNQTFTGRRQPQPLTRHFLNHPADVAASPHIHHTPANQTNNRLPPIADVFGADALSLRDRDASGRGPFGQSNPAQSSALAPLPSPGPARWPAPKTAPGVPFRRGSRPRTRRAGARSCSRASSITAAPIAPPVRALRPASSRTTAATAPPVRSTAWRI</sequence>
<dbReference type="AlphaFoldDB" id="C4JP12"/>
<evidence type="ECO:0000313" key="3">
    <source>
        <dbReference type="Proteomes" id="UP000002058"/>
    </source>
</evidence>